<dbReference type="NCBIfam" id="TIGR01484">
    <property type="entry name" value="HAD-SF-IIB"/>
    <property type="match status" value="1"/>
</dbReference>
<dbReference type="CDD" id="cd07518">
    <property type="entry name" value="HAD_YbiV-Like"/>
    <property type="match status" value="1"/>
</dbReference>
<dbReference type="InterPro" id="IPR036412">
    <property type="entry name" value="HAD-like_sf"/>
</dbReference>
<feature type="transmembrane region" description="Helical" evidence="1">
    <location>
        <begin position="6"/>
        <end position="27"/>
    </location>
</feature>
<dbReference type="InterPro" id="IPR006379">
    <property type="entry name" value="HAD-SF_hydro_IIB"/>
</dbReference>
<evidence type="ECO:0000313" key="3">
    <source>
        <dbReference type="Proteomes" id="UP000189966"/>
    </source>
</evidence>
<dbReference type="SFLD" id="SFLDG01140">
    <property type="entry name" value="C2.B:_Phosphomannomutase_and_P"/>
    <property type="match status" value="1"/>
</dbReference>
<reference evidence="2 3" key="1">
    <citation type="submission" date="2017-02" db="EMBL/GenBank/DDBJ databases">
        <authorList>
            <person name="Peterson S.W."/>
        </authorList>
    </citation>
    <scope>NUCLEOTIDE SEQUENCE [LARGE SCALE GENOMIC DNA]</scope>
    <source>
        <strain evidence="3">type strain: NCCB 100098</strain>
    </source>
</reference>
<keyword evidence="1" id="KW-0812">Transmembrane</keyword>
<evidence type="ECO:0000256" key="1">
    <source>
        <dbReference type="SAM" id="Phobius"/>
    </source>
</evidence>
<keyword evidence="2" id="KW-0378">Hydrolase</keyword>
<keyword evidence="1" id="KW-0472">Membrane</keyword>
<dbReference type="SUPFAM" id="SSF56784">
    <property type="entry name" value="HAD-like"/>
    <property type="match status" value="1"/>
</dbReference>
<dbReference type="EC" id="3.1.3.23" evidence="2"/>
<dbReference type="Gene3D" id="3.40.50.1000">
    <property type="entry name" value="HAD superfamily/HAD-like"/>
    <property type="match status" value="1"/>
</dbReference>
<accession>A0A1T5I0I6</accession>
<dbReference type="SFLD" id="SFLDS00003">
    <property type="entry name" value="Haloacid_Dehalogenase"/>
    <property type="match status" value="1"/>
</dbReference>
<dbReference type="GO" id="GO:0050308">
    <property type="term" value="F:sugar-phosphatase activity"/>
    <property type="evidence" value="ECO:0007669"/>
    <property type="project" value="UniProtKB-EC"/>
</dbReference>
<dbReference type="Proteomes" id="UP000189966">
    <property type="component" value="Unassembled WGS sequence"/>
</dbReference>
<dbReference type="EMBL" id="FUZI01000003">
    <property type="protein sequence ID" value="SKC32532.1"/>
    <property type="molecule type" value="Genomic_DNA"/>
</dbReference>
<sequence>MLVETLGVIYCHLISLHIIGVIIVMALPIKFIATDMDGTLLNDVNELPHDFLDVFNALDAKDILFAAASGRQYFTLLKMFESIKDKILFIAENGTLVMYQGKELYSATIPKIETDTIINTVRNIEHTHIVLCGKKSAYTETKDKQAQQEIMKYCHHIMFVDDLLDVDDEVIKISVLNFNGTEEHVYPFVTPLFSDTHQVVVSGKTWLDFMDKQASKGQAIKAMRDQFGFTFENSMSFGDFFNDVEMLNETYFSYAMSNAHPDIKTLARFIAPSNNEQGVVTVIKQQVLQCHE</sequence>
<dbReference type="Pfam" id="PF08282">
    <property type="entry name" value="Hydrolase_3"/>
    <property type="match status" value="1"/>
</dbReference>
<name>A0A1T5I0I6_9GAMM</name>
<keyword evidence="1" id="KW-1133">Transmembrane helix</keyword>
<dbReference type="Gene3D" id="3.30.1240.10">
    <property type="match status" value="1"/>
</dbReference>
<protein>
    <submittedName>
        <fullName evidence="2">Sugar phosphatase YbiV</fullName>
        <ecNumber evidence="2">3.1.3.23</ecNumber>
    </submittedName>
</protein>
<dbReference type="PROSITE" id="PS01228">
    <property type="entry name" value="COF_1"/>
    <property type="match status" value="1"/>
</dbReference>
<dbReference type="PANTHER" id="PTHR10000">
    <property type="entry name" value="PHOSPHOSERINE PHOSPHATASE"/>
    <property type="match status" value="1"/>
</dbReference>
<evidence type="ECO:0000313" key="2">
    <source>
        <dbReference type="EMBL" id="SKC32532.1"/>
    </source>
</evidence>
<dbReference type="NCBIfam" id="TIGR00099">
    <property type="entry name" value="Cof-subfamily"/>
    <property type="match status" value="1"/>
</dbReference>
<organism evidence="2 3">
    <name type="scientific">Photobacterium piscicola</name>
    <dbReference type="NCBI Taxonomy" id="1378299"/>
    <lineage>
        <taxon>Bacteria</taxon>
        <taxon>Pseudomonadati</taxon>
        <taxon>Pseudomonadota</taxon>
        <taxon>Gammaproteobacteria</taxon>
        <taxon>Vibrionales</taxon>
        <taxon>Vibrionaceae</taxon>
        <taxon>Photobacterium</taxon>
    </lineage>
</organism>
<dbReference type="InterPro" id="IPR000150">
    <property type="entry name" value="Cof"/>
</dbReference>
<proteinExistence type="predicted"/>
<dbReference type="InterPro" id="IPR023214">
    <property type="entry name" value="HAD_sf"/>
</dbReference>
<dbReference type="GO" id="GO:0005829">
    <property type="term" value="C:cytosol"/>
    <property type="evidence" value="ECO:0007669"/>
    <property type="project" value="TreeGrafter"/>
</dbReference>
<dbReference type="GO" id="GO:0000287">
    <property type="term" value="F:magnesium ion binding"/>
    <property type="evidence" value="ECO:0007669"/>
    <property type="project" value="UniProtKB-ARBA"/>
</dbReference>
<gene>
    <name evidence="2" type="primary">ybiV</name>
    <name evidence="2" type="ORF">CZ809_02048</name>
</gene>
<dbReference type="PANTHER" id="PTHR10000:SF8">
    <property type="entry name" value="HAD SUPERFAMILY HYDROLASE-LIKE, TYPE 3"/>
    <property type="match status" value="1"/>
</dbReference>
<dbReference type="AlphaFoldDB" id="A0A1T5I0I6"/>